<dbReference type="OrthoDB" id="1100220at2"/>
<dbReference type="AlphaFoldDB" id="R9ICW2"/>
<dbReference type="HOGENOM" id="CLU_2462684_0_0_10"/>
<keyword evidence="2" id="KW-1185">Reference proteome</keyword>
<gene>
    <name evidence="1" type="ORF">C802_00080</name>
</gene>
<accession>R9ICW2</accession>
<dbReference type="PATRIC" id="fig|1235788.3.peg.75"/>
<proteinExistence type="predicted"/>
<reference evidence="1 2" key="1">
    <citation type="submission" date="2013-04" db="EMBL/GenBank/DDBJ databases">
        <title>The Genome Sequence of Bacteroides massiliensis dnLKV3.</title>
        <authorList>
            <consortium name="The Broad Institute Genomics Platform"/>
            <consortium name="The Broad Institute Genome Sequencing Center for Infectious Disease"/>
            <person name="Earl A."/>
            <person name="Xavier R."/>
            <person name="Kuhn K."/>
            <person name="Stappenbeck T."/>
            <person name="Walker B."/>
            <person name="Young S."/>
            <person name="Zeng Q."/>
            <person name="Gargeya S."/>
            <person name="Fitzgerald M."/>
            <person name="Haas B."/>
            <person name="Abouelleil A."/>
            <person name="Allen A.W."/>
            <person name="Alvarado L."/>
            <person name="Arachchi H.M."/>
            <person name="Berlin A.M."/>
            <person name="Chapman S.B."/>
            <person name="Gainer-Dewar J."/>
            <person name="Goldberg J."/>
            <person name="Griggs A."/>
            <person name="Gujja S."/>
            <person name="Hansen M."/>
            <person name="Howarth C."/>
            <person name="Imamovic A."/>
            <person name="Ireland A."/>
            <person name="Larimer J."/>
            <person name="McCowan C."/>
            <person name="Murphy C."/>
            <person name="Pearson M."/>
            <person name="Poon T.W."/>
            <person name="Priest M."/>
            <person name="Roberts A."/>
            <person name="Saif S."/>
            <person name="Shea T."/>
            <person name="Sisk P."/>
            <person name="Sykes S."/>
            <person name="Wortman J."/>
            <person name="Nusbaum C."/>
            <person name="Birren B."/>
        </authorList>
    </citation>
    <scope>NUCLEOTIDE SEQUENCE [LARGE SCALE GENOMIC DNA]</scope>
    <source>
        <strain evidence="2">dnLKV3</strain>
    </source>
</reference>
<protein>
    <submittedName>
        <fullName evidence="1">Uncharacterized protein</fullName>
    </submittedName>
</protein>
<dbReference type="EMBL" id="ASSP01000003">
    <property type="protein sequence ID" value="EOS16401.1"/>
    <property type="molecule type" value="Genomic_DNA"/>
</dbReference>
<evidence type="ECO:0000313" key="2">
    <source>
        <dbReference type="Proteomes" id="UP000014200"/>
    </source>
</evidence>
<name>R9ICW2_9BACT</name>
<dbReference type="Proteomes" id="UP000014200">
    <property type="component" value="Unassembled WGS sequence"/>
</dbReference>
<dbReference type="STRING" id="1235788.C802_00080"/>
<organism evidence="1 2">
    <name type="scientific">Phocaeicola sartorii</name>
    <dbReference type="NCBI Taxonomy" id="671267"/>
    <lineage>
        <taxon>Bacteria</taxon>
        <taxon>Pseudomonadati</taxon>
        <taxon>Bacteroidota</taxon>
        <taxon>Bacteroidia</taxon>
        <taxon>Bacteroidales</taxon>
        <taxon>Bacteroidaceae</taxon>
        <taxon>Phocaeicola</taxon>
    </lineage>
</organism>
<dbReference type="RefSeq" id="WP_016274575.1">
    <property type="nucleotide sequence ID" value="NZ_KE159493.1"/>
</dbReference>
<comment type="caution">
    <text evidence="1">The sequence shown here is derived from an EMBL/GenBank/DDBJ whole genome shotgun (WGS) entry which is preliminary data.</text>
</comment>
<sequence length="88" mass="9687">MRTDKEIIETIAKLESKLANPRMAIPENASIMEGYQKAIEILKNKTGNISNAKLEALSSVQSRAIAALTIDFINGECPQYVLLDVPIK</sequence>
<evidence type="ECO:0000313" key="1">
    <source>
        <dbReference type="EMBL" id="EOS16401.1"/>
    </source>
</evidence>